<accession>A0A2Z4GGF4</accession>
<dbReference type="KEGG" id="als:DJ013_20775"/>
<evidence type="ECO:0000313" key="3">
    <source>
        <dbReference type="Proteomes" id="UP000249873"/>
    </source>
</evidence>
<evidence type="ECO:0000313" key="2">
    <source>
        <dbReference type="EMBL" id="AWW00480.1"/>
    </source>
</evidence>
<protein>
    <recommendedName>
        <fullName evidence="4">Fibronectin type-III domain-containing protein</fullName>
    </recommendedName>
</protein>
<gene>
    <name evidence="2" type="ORF">DJ013_20775</name>
</gene>
<dbReference type="Proteomes" id="UP000249873">
    <property type="component" value="Chromosome"/>
</dbReference>
<organism evidence="2 3">
    <name type="scientific">Arcticibacterium luteifluviistationis</name>
    <dbReference type="NCBI Taxonomy" id="1784714"/>
    <lineage>
        <taxon>Bacteria</taxon>
        <taxon>Pseudomonadati</taxon>
        <taxon>Bacteroidota</taxon>
        <taxon>Cytophagia</taxon>
        <taxon>Cytophagales</taxon>
        <taxon>Leadbetterellaceae</taxon>
        <taxon>Arcticibacterium</taxon>
    </lineage>
</organism>
<dbReference type="RefSeq" id="WP_111373846.1">
    <property type="nucleotide sequence ID" value="NZ_CP029480.1"/>
</dbReference>
<feature type="signal peptide" evidence="1">
    <location>
        <begin position="1"/>
        <end position="16"/>
    </location>
</feature>
<keyword evidence="3" id="KW-1185">Reference proteome</keyword>
<proteinExistence type="predicted"/>
<sequence length="426" mass="47484">MKKILFLLLISTCSFAQVTISGASEAYLNVTYNPLSYSSSLDYYGCIAPTPPSSPYELYDAGTSIYTATISIPGYSSNTEAFIIRRNAQWNIEARDIYGSYIVFYRSVGTNSDPEPPCDTTWEKWDSWCFSYGDIDPTGIYTSSIHLTGNCVSCETLSGIILPEIIDFPIISDFTMNSLTPADGLRKGSTAFNCALNSLVVYDGCKWEKVKTESMYKPSLITAGMQGSASNQQVNFTWFHPKPSIVSQFVLQYSMNNGPWTDYQSFNNATFAYVNNSLPTNTFDHNQTYNWRVKSIETCGINTYSCLKGIYFPFYNNYGNSYPALINIDAPFTVGSAILIKMVSNSSGTGTTSWQYDLEYYNGTSWQNVLNDNLVIASFPHNFVIPGSSLLLDGKYRVSVKNPTYGGAGFHYVTFYYAKAKEICPD</sequence>
<dbReference type="AlphaFoldDB" id="A0A2Z4GGF4"/>
<evidence type="ECO:0000256" key="1">
    <source>
        <dbReference type="SAM" id="SignalP"/>
    </source>
</evidence>
<feature type="chain" id="PRO_5016325975" description="Fibronectin type-III domain-containing protein" evidence="1">
    <location>
        <begin position="17"/>
        <end position="426"/>
    </location>
</feature>
<keyword evidence="1" id="KW-0732">Signal</keyword>
<name>A0A2Z4GGF4_9BACT</name>
<reference evidence="2 3" key="1">
    <citation type="submission" date="2018-05" db="EMBL/GenBank/DDBJ databases">
        <title>Complete genome sequence of Arcticibacterium luteifluviistationis SM1504T, a cytophagaceae bacterium isolated from Arctic surface seawater.</title>
        <authorList>
            <person name="Li Y."/>
            <person name="Qin Q.-L."/>
        </authorList>
    </citation>
    <scope>NUCLEOTIDE SEQUENCE [LARGE SCALE GENOMIC DNA]</scope>
    <source>
        <strain evidence="2 3">SM1504</strain>
    </source>
</reference>
<dbReference type="EMBL" id="CP029480">
    <property type="protein sequence ID" value="AWW00480.1"/>
    <property type="molecule type" value="Genomic_DNA"/>
</dbReference>
<evidence type="ECO:0008006" key="4">
    <source>
        <dbReference type="Google" id="ProtNLM"/>
    </source>
</evidence>